<keyword evidence="2" id="KW-1185">Reference proteome</keyword>
<name>A0ACC2L743_PERAE</name>
<organism evidence="1 2">
    <name type="scientific">Persea americana</name>
    <name type="common">Avocado</name>
    <dbReference type="NCBI Taxonomy" id="3435"/>
    <lineage>
        <taxon>Eukaryota</taxon>
        <taxon>Viridiplantae</taxon>
        <taxon>Streptophyta</taxon>
        <taxon>Embryophyta</taxon>
        <taxon>Tracheophyta</taxon>
        <taxon>Spermatophyta</taxon>
        <taxon>Magnoliopsida</taxon>
        <taxon>Magnoliidae</taxon>
        <taxon>Laurales</taxon>
        <taxon>Lauraceae</taxon>
        <taxon>Persea</taxon>
    </lineage>
</organism>
<sequence>MRLFSRRIGAAFSAMLETLFGWRKASKCKELIKSIRCRLKLLRSKRDTIVRQLREDVVQLLKNGQNESALTWVEQLFKNQNILAAYDLLDDCCEFIILNLPYIRRHRDFPNDLNEAVSSLIFAATLCVDLPELQSLRKLFGERYGNDFVVAAVELCPGNHVNQKISENLRVRTISYDAKLKLVAEIAKAHNLQLGCQDIEDGRKLQQQQVHFNKGSAYNPSVKGSDCDLEKQFSERIIQVSFGDIRGDQVRSSNDKEKLHNYQQRHLGLTKLLQEKPRSDLLLHHKKTVPSTCQSHEGSDIISSIDVSDVCKCASYILQPLNSTTIHTSMQEVEKLNKLDPSYEKTIVSPDEAEDILFSMLAYDEHNDERWLASTNSLPSNKCRLPYEEKHIPQSRLNRSKNKIGVSGSHGEGNHANSYIIYCKSPSRASRASLSGLHHFSCSEMIKKFGEMDDGSVSYWDFSKRRKSERTRSRKRESHVECPYRHESGHLCKRHGTPSRKIHQQRDYSMSMATSVKDVEYAMYYDESCRDPDVNFMKLNHKIGQDHHHHHYILNLADGLHMNKMSRNRRKHSLECYYAHKTWGDDISCTSHGCRGQSCNSCSWKYDTVHDCCLEHPCYFFASDDKIDWVSPSLKRSCVTTLTGPFCSIQLQEQTDPCYPHNHEFNRIKTIYRRATRTHVATEDAMCERPCMDLNSNIIPSQSLRSHNDKEALKEASNCSDKSNGSSSISYSNENLPASSGSWTKTHPPYSRVMTNKTPHSASFLFQQPNCHVHPKLPDYDDLAAKFTALKKEHLQSKRSSG</sequence>
<dbReference type="Proteomes" id="UP001234297">
    <property type="component" value="Chromosome 7"/>
</dbReference>
<reference evidence="1 2" key="1">
    <citation type="journal article" date="2022" name="Hortic Res">
        <title>A haplotype resolved chromosomal level avocado genome allows analysis of novel avocado genes.</title>
        <authorList>
            <person name="Nath O."/>
            <person name="Fletcher S.J."/>
            <person name="Hayward A."/>
            <person name="Shaw L.M."/>
            <person name="Masouleh A.K."/>
            <person name="Furtado A."/>
            <person name="Henry R.J."/>
            <person name="Mitter N."/>
        </authorList>
    </citation>
    <scope>NUCLEOTIDE SEQUENCE [LARGE SCALE GENOMIC DNA]</scope>
    <source>
        <strain evidence="2">cv. Hass</strain>
    </source>
</reference>
<proteinExistence type="predicted"/>
<gene>
    <name evidence="1" type="ORF">MRB53_022490</name>
</gene>
<comment type="caution">
    <text evidence="1">The sequence shown here is derived from an EMBL/GenBank/DDBJ whole genome shotgun (WGS) entry which is preliminary data.</text>
</comment>
<accession>A0ACC2L743</accession>
<evidence type="ECO:0000313" key="2">
    <source>
        <dbReference type="Proteomes" id="UP001234297"/>
    </source>
</evidence>
<dbReference type="EMBL" id="CM056815">
    <property type="protein sequence ID" value="KAJ8629167.1"/>
    <property type="molecule type" value="Genomic_DNA"/>
</dbReference>
<evidence type="ECO:0000313" key="1">
    <source>
        <dbReference type="EMBL" id="KAJ8629167.1"/>
    </source>
</evidence>
<protein>
    <submittedName>
        <fullName evidence="1">Uncharacterized protein</fullName>
    </submittedName>
</protein>